<keyword evidence="12" id="KW-0457">Lysine biosynthesis</keyword>
<evidence type="ECO:0000259" key="17">
    <source>
        <dbReference type="Pfam" id="PF00696"/>
    </source>
</evidence>
<dbReference type="SUPFAM" id="SSF53633">
    <property type="entry name" value="Carbamate kinase-like"/>
    <property type="match status" value="1"/>
</dbReference>
<keyword evidence="9 15" id="KW-0418">Kinase</keyword>
<keyword evidence="11" id="KW-0220">Diaminopimelate biosynthesis</keyword>
<dbReference type="PANTHER" id="PTHR21499">
    <property type="entry name" value="ASPARTATE KINASE"/>
    <property type="match status" value="1"/>
</dbReference>
<dbReference type="UniPathway" id="UPA00051">
    <property type="reaction ID" value="UER00462"/>
</dbReference>
<dbReference type="EMBL" id="FRAI01000005">
    <property type="protein sequence ID" value="SHJ56902.1"/>
    <property type="molecule type" value="Genomic_DNA"/>
</dbReference>
<dbReference type="GO" id="GO:0005524">
    <property type="term" value="F:ATP binding"/>
    <property type="evidence" value="ECO:0007669"/>
    <property type="project" value="UniProtKB-KW"/>
</dbReference>
<dbReference type="InterPro" id="IPR027795">
    <property type="entry name" value="CASTOR_ACT_dom"/>
</dbReference>
<feature type="binding site" evidence="14">
    <location>
        <begin position="177"/>
        <end position="178"/>
    </location>
    <ligand>
        <name>ATP</name>
        <dbReference type="ChEBI" id="CHEBI:30616"/>
    </ligand>
</feature>
<dbReference type="InterPro" id="IPR018042">
    <property type="entry name" value="Aspartate_kinase_CS"/>
</dbReference>
<protein>
    <recommendedName>
        <fullName evidence="15">Aspartokinase</fullName>
        <ecNumber evidence="15">2.7.2.4</ecNumber>
    </recommendedName>
</protein>
<evidence type="ECO:0000256" key="1">
    <source>
        <dbReference type="ARBA" id="ARBA00003121"/>
    </source>
</evidence>
<dbReference type="NCBIfam" id="TIGR00657">
    <property type="entry name" value="asp_kinases"/>
    <property type="match status" value="1"/>
</dbReference>
<dbReference type="PROSITE" id="PS00324">
    <property type="entry name" value="ASPARTOKINASE"/>
    <property type="match status" value="1"/>
</dbReference>
<evidence type="ECO:0000256" key="14">
    <source>
        <dbReference type="PIRSR" id="PIRSR000726-1"/>
    </source>
</evidence>
<dbReference type="InterPro" id="IPR036393">
    <property type="entry name" value="AceGlu_kinase-like_sf"/>
</dbReference>
<comment type="catalytic activity">
    <reaction evidence="13 15">
        <text>L-aspartate + ATP = 4-phospho-L-aspartate + ADP</text>
        <dbReference type="Rhea" id="RHEA:23776"/>
        <dbReference type="ChEBI" id="CHEBI:29991"/>
        <dbReference type="ChEBI" id="CHEBI:30616"/>
        <dbReference type="ChEBI" id="CHEBI:57535"/>
        <dbReference type="ChEBI" id="CHEBI:456216"/>
        <dbReference type="EC" id="2.7.2.4"/>
    </reaction>
</comment>
<comment type="similarity">
    <text evidence="5 15">Belongs to the aspartokinase family.</text>
</comment>
<dbReference type="OrthoDB" id="9799110at2"/>
<dbReference type="Pfam" id="PF13840">
    <property type="entry name" value="ACT_7"/>
    <property type="match status" value="1"/>
</dbReference>
<evidence type="ECO:0000256" key="11">
    <source>
        <dbReference type="ARBA" id="ARBA00022915"/>
    </source>
</evidence>
<dbReference type="UniPathway" id="UPA00050">
    <property type="reaction ID" value="UER00461"/>
</dbReference>
<keyword evidence="20" id="KW-1185">Reference proteome</keyword>
<feature type="binding site" evidence="14">
    <location>
        <position position="78"/>
    </location>
    <ligand>
        <name>substrate</name>
    </ligand>
</feature>
<dbReference type="Proteomes" id="UP000243547">
    <property type="component" value="Unassembled WGS sequence"/>
</dbReference>
<reference evidence="20" key="1">
    <citation type="submission" date="2016-11" db="EMBL/GenBank/DDBJ databases">
        <authorList>
            <person name="Varghese N."/>
            <person name="Submissions S."/>
        </authorList>
    </citation>
    <scope>NUCLEOTIDE SEQUENCE [LARGE SCALE GENOMIC DNA]</scope>
    <source>
        <strain evidence="20">DSM 14826</strain>
    </source>
</reference>
<keyword evidence="7 15" id="KW-0808">Transferase</keyword>
<dbReference type="InterPro" id="IPR045865">
    <property type="entry name" value="ACT-like_dom_sf"/>
</dbReference>
<evidence type="ECO:0000256" key="15">
    <source>
        <dbReference type="RuleBase" id="RU003448"/>
    </source>
</evidence>
<evidence type="ECO:0000256" key="13">
    <source>
        <dbReference type="ARBA" id="ARBA00047872"/>
    </source>
</evidence>
<evidence type="ECO:0000256" key="2">
    <source>
        <dbReference type="ARBA" id="ARBA00004766"/>
    </source>
</evidence>
<dbReference type="Pfam" id="PF00696">
    <property type="entry name" value="AA_kinase"/>
    <property type="match status" value="1"/>
</dbReference>
<dbReference type="GO" id="GO:0005829">
    <property type="term" value="C:cytosol"/>
    <property type="evidence" value="ECO:0007669"/>
    <property type="project" value="TreeGrafter"/>
</dbReference>
<dbReference type="AlphaFoldDB" id="A0A1M6KD93"/>
<evidence type="ECO:0000256" key="3">
    <source>
        <dbReference type="ARBA" id="ARBA00004986"/>
    </source>
</evidence>
<dbReference type="InterPro" id="IPR001048">
    <property type="entry name" value="Asp/Glu/Uridylate_kinase"/>
</dbReference>
<dbReference type="NCBIfam" id="NF006068">
    <property type="entry name" value="PRK08210.1"/>
    <property type="match status" value="1"/>
</dbReference>
<comment type="pathway">
    <text evidence="2 16">Amino-acid biosynthesis; L-lysine biosynthesis via DAP pathway; (S)-tetrahydrodipicolinate from L-aspartate: step 1/4.</text>
</comment>
<dbReference type="STRING" id="1120989.SAMN02745227_00077"/>
<keyword evidence="8 14" id="KW-0547">Nucleotide-binding</keyword>
<dbReference type="GO" id="GO:0019877">
    <property type="term" value="P:diaminopimelate biosynthetic process"/>
    <property type="evidence" value="ECO:0007669"/>
    <property type="project" value="UniProtKB-KW"/>
</dbReference>
<evidence type="ECO:0000256" key="6">
    <source>
        <dbReference type="ARBA" id="ARBA00022605"/>
    </source>
</evidence>
<dbReference type="Gene3D" id="3.40.1160.10">
    <property type="entry name" value="Acetylglutamate kinase-like"/>
    <property type="match status" value="1"/>
</dbReference>
<evidence type="ECO:0000256" key="4">
    <source>
        <dbReference type="ARBA" id="ARBA00005139"/>
    </source>
</evidence>
<comment type="pathway">
    <text evidence="3 16">Amino-acid biosynthesis; L-methionine biosynthesis via de novo pathway; L-homoserine from L-aspartate: step 1/3.</text>
</comment>
<feature type="binding site" evidence="14">
    <location>
        <begin position="213"/>
        <end position="214"/>
    </location>
    <ligand>
        <name>ATP</name>
        <dbReference type="ChEBI" id="CHEBI:30616"/>
    </ligand>
</feature>
<evidence type="ECO:0000256" key="16">
    <source>
        <dbReference type="RuleBase" id="RU004249"/>
    </source>
</evidence>
<feature type="binding site" evidence="14">
    <location>
        <begin position="6"/>
        <end position="9"/>
    </location>
    <ligand>
        <name>ATP</name>
        <dbReference type="ChEBI" id="CHEBI:30616"/>
    </ligand>
</feature>
<feature type="binding site" evidence="14">
    <location>
        <position position="53"/>
    </location>
    <ligand>
        <name>substrate</name>
    </ligand>
</feature>
<feature type="binding site" evidence="14">
    <location>
        <position position="188"/>
    </location>
    <ligand>
        <name>ATP</name>
        <dbReference type="ChEBI" id="CHEBI:30616"/>
    </ligand>
</feature>
<dbReference type="PIRSF" id="PIRSF000726">
    <property type="entry name" value="Asp_kin"/>
    <property type="match status" value="1"/>
</dbReference>
<dbReference type="GO" id="GO:0009089">
    <property type="term" value="P:lysine biosynthetic process via diaminopimelate"/>
    <property type="evidence" value="ECO:0007669"/>
    <property type="project" value="UniProtKB-UniPathway"/>
</dbReference>
<gene>
    <name evidence="19" type="ORF">SAMN02745227_00077</name>
</gene>
<evidence type="ECO:0000313" key="19">
    <source>
        <dbReference type="EMBL" id="SHJ56902.1"/>
    </source>
</evidence>
<comment type="pathway">
    <text evidence="4 16">Amino-acid biosynthesis; L-threonine biosynthesis; L-threonine from L-aspartate: step 1/5.</text>
</comment>
<evidence type="ECO:0000313" key="20">
    <source>
        <dbReference type="Proteomes" id="UP000243547"/>
    </source>
</evidence>
<evidence type="ECO:0000256" key="8">
    <source>
        <dbReference type="ARBA" id="ARBA00022741"/>
    </source>
</evidence>
<dbReference type="PANTHER" id="PTHR21499:SF3">
    <property type="entry name" value="ASPARTOKINASE"/>
    <property type="match status" value="1"/>
</dbReference>
<proteinExistence type="inferred from homology"/>
<feature type="domain" description="CASTOR ACT" evidence="18">
    <location>
        <begin position="334"/>
        <end position="397"/>
    </location>
</feature>
<dbReference type="GO" id="GO:0009088">
    <property type="term" value="P:threonine biosynthetic process"/>
    <property type="evidence" value="ECO:0007669"/>
    <property type="project" value="UniProtKB-UniPathway"/>
</dbReference>
<keyword evidence="6 16" id="KW-0028">Amino-acid biosynthesis</keyword>
<evidence type="ECO:0000256" key="12">
    <source>
        <dbReference type="ARBA" id="ARBA00023154"/>
    </source>
</evidence>
<evidence type="ECO:0000259" key="18">
    <source>
        <dbReference type="Pfam" id="PF13840"/>
    </source>
</evidence>
<evidence type="ECO:0000256" key="10">
    <source>
        <dbReference type="ARBA" id="ARBA00022840"/>
    </source>
</evidence>
<evidence type="ECO:0000256" key="9">
    <source>
        <dbReference type="ARBA" id="ARBA00022777"/>
    </source>
</evidence>
<dbReference type="SUPFAM" id="SSF55021">
    <property type="entry name" value="ACT-like"/>
    <property type="match status" value="2"/>
</dbReference>
<sequence>MIIVQKFGGTSLATAEQREMIVKKIAAQIAQNPQTKFLVVVSAMGRKGAPYATDTLLGLIDKKKTSKDKQDILLSCGEKISAAILGSNFDGYGIKCKIVTGWNMGIYTDNNFTDAKIKKIDTTKIENYFKEYSVVIATGFQGITEEGEITTLGRGGSDITAVALGIALNAKDIEIYTDVEGIMTADPRVVPEAKIINEITYQEVFNLAHDGAKVIHPRAVEIAMQHDVNLWIKSLVSQNIGTLITHHDHSSKDKWEHSRIITGIANIDGLTHFKINTNNYEPQKDYDLLDKLATKGISLDLISISPYTKAFVVNGNETETVIQTLKGAEVDFEYTENCTKITVVGVAMKGKPGVMAKILQPLVELNVPIIQTADSHINISILVESKYAIDCIKALHNHLI</sequence>
<dbReference type="InterPro" id="IPR001341">
    <property type="entry name" value="Asp_kinase"/>
</dbReference>
<name>A0A1M6KD93_9FIRM</name>
<dbReference type="EC" id="2.7.2.4" evidence="15"/>
<dbReference type="GO" id="GO:0004072">
    <property type="term" value="F:aspartate kinase activity"/>
    <property type="evidence" value="ECO:0007669"/>
    <property type="project" value="UniProtKB-EC"/>
</dbReference>
<dbReference type="UniPathway" id="UPA00034">
    <property type="reaction ID" value="UER00015"/>
</dbReference>
<dbReference type="Gene3D" id="3.30.2130.10">
    <property type="entry name" value="VC0802-like"/>
    <property type="match status" value="1"/>
</dbReference>
<accession>A0A1M6KD93</accession>
<organism evidence="19 20">
    <name type="scientific">Anaerobranca californiensis DSM 14826</name>
    <dbReference type="NCBI Taxonomy" id="1120989"/>
    <lineage>
        <taxon>Bacteria</taxon>
        <taxon>Bacillati</taxon>
        <taxon>Bacillota</taxon>
        <taxon>Clostridia</taxon>
        <taxon>Eubacteriales</taxon>
        <taxon>Proteinivoracaceae</taxon>
        <taxon>Anaerobranca</taxon>
    </lineage>
</organism>
<dbReference type="InterPro" id="IPR005260">
    <property type="entry name" value="Asp_kin_monofn"/>
</dbReference>
<evidence type="ECO:0000256" key="7">
    <source>
        <dbReference type="ARBA" id="ARBA00022679"/>
    </source>
</evidence>
<dbReference type="RefSeq" id="WP_072905251.1">
    <property type="nucleotide sequence ID" value="NZ_FRAI01000005.1"/>
</dbReference>
<feature type="domain" description="Aspartate/glutamate/uridylate kinase" evidence="17">
    <location>
        <begin position="1"/>
        <end position="233"/>
    </location>
</feature>
<evidence type="ECO:0000256" key="5">
    <source>
        <dbReference type="ARBA" id="ARBA00010122"/>
    </source>
</evidence>
<comment type="function">
    <text evidence="1">Catalyzes the phosphorylation of the beta-carboxyl group of aspartic acid with ATP to yield 4-phospho-L-aspartate, which is involved in the branched biosynthetic pathway leading to the biosynthesis of amino acids threonine, isoleucine and methionine.</text>
</comment>
<keyword evidence="10 14" id="KW-0067">ATP-binding</keyword>
<dbReference type="GO" id="GO:0009090">
    <property type="term" value="P:homoserine biosynthetic process"/>
    <property type="evidence" value="ECO:0007669"/>
    <property type="project" value="TreeGrafter"/>
</dbReference>